<evidence type="ECO:0000256" key="1">
    <source>
        <dbReference type="SAM" id="Coils"/>
    </source>
</evidence>
<dbReference type="Pfam" id="PF15921">
    <property type="entry name" value="CCDC158"/>
    <property type="match status" value="1"/>
</dbReference>
<feature type="coiled-coil region" evidence="1">
    <location>
        <begin position="662"/>
        <end position="759"/>
    </location>
</feature>
<gene>
    <name evidence="3" type="ORF">MAR_023992</name>
</gene>
<dbReference type="Proteomes" id="UP001164746">
    <property type="component" value="Chromosome 3"/>
</dbReference>
<feature type="region of interest" description="Disordered" evidence="2">
    <location>
        <begin position="597"/>
        <end position="620"/>
    </location>
</feature>
<name>A0ABY7DSP0_MYAAR</name>
<feature type="compositionally biased region" description="Basic and acidic residues" evidence="2">
    <location>
        <begin position="1053"/>
        <end position="1077"/>
    </location>
</feature>
<protein>
    <submittedName>
        <fullName evidence="3">CD158-like protein</fullName>
    </submittedName>
</protein>
<feature type="compositionally biased region" description="Basic residues" evidence="2">
    <location>
        <begin position="1081"/>
        <end position="1097"/>
    </location>
</feature>
<feature type="coiled-coil region" evidence="1">
    <location>
        <begin position="897"/>
        <end position="959"/>
    </location>
</feature>
<feature type="compositionally biased region" description="Polar residues" evidence="2">
    <location>
        <begin position="1"/>
        <end position="11"/>
    </location>
</feature>
<feature type="region of interest" description="Disordered" evidence="2">
    <location>
        <begin position="980"/>
        <end position="1032"/>
    </location>
</feature>
<keyword evidence="4" id="KW-1185">Reference proteome</keyword>
<dbReference type="Gene3D" id="1.10.287.1490">
    <property type="match status" value="1"/>
</dbReference>
<feature type="region of interest" description="Disordered" evidence="2">
    <location>
        <begin position="47"/>
        <end position="93"/>
    </location>
</feature>
<dbReference type="PANTHER" id="PTHR47615:SF1">
    <property type="entry name" value="COILED-COIL DOMAIN-CONTAINING PROTEIN 158"/>
    <property type="match status" value="1"/>
</dbReference>
<sequence>MASSAGFSFATSPPGGLSPQKSGRQNSSRKTPSAAQLLEQIRNLEAEGNKLRSDSSGIGGPSMFNALTDLNMSNSNEKSEQLPKFTSTSPSSLSALVDYSSEQKTISDLRLQLEKQRKETERLNTQLQSDGFSSGMPRASTGVHIPGSPSKMGFPGSPSKTGFSTLPSTELFSSRRPASVTGVLGSMEVHGPPSHLEKALKDSQEQVTDLRRRLMESSESGESQKRQFRLTVEDMKAKLHDTMASRDSMLELRQKECMTLETKIAEQSAIIRDLQAKLKQQEQKADAHSRENFVSETTLSQVRMILVDAERRRGRAYFESDPASQQAPAMLVHTLERCIQEMLKDLEIRKAKNEELDREVQELKQTQTSDQHTMSTEYKHKITQMTAEHERQIQMANERANNARKQASSLESQLSTIQEQHQQQLKLREESVTELENKIKHLREELHEERDKYASKRESLEQTLNNTEKEMAKLRTERDDATKNHASMESRVADLQVTINRLTRDLDTEKEGSGKYWEREGQLRTKQAQLEARLEEKTRDVERLEKTLASVKQECNATVSEKVSLIERQERERHMEKISSLTQQLSEVSEKCNRVSHELESTRGDHRDLRQQARDATDKADTLNVQLEAAVAERKHLTDMLTAKSSDFDRMSQERDYYFNIMDGKNNEAGELKSQKERLTIQLEEKEKSVSVLQEQLQNLQLMIESNSRNYENIREERDVLIHQLQETTSILEELKSSKDTMAKKMKIREKRLRELEGERQRVAGEIDLRTQEMAIIQKEKETLFKELKESRYEVVGLTEERDGLKKNLEGQKYNLERNIAKLQYRLKSTEQDLAMAQKALRKRESVDNTAVKMADKMQKEVTAKRSLVDTLQSKISWYQDQLDAILKEKGGLDSDKDKLKSSLNKALVQNQQLMVELETSNSRTSELKSQLGKLESSLEKATLRNATTQAQVEMFEQEMTRMKLAHRLEVKEAAQKALTQQKDVGETQTSVRPGTSIPQSQRSTLPQSDRDDRPEKLAQDDRLQAQKSSENYKEIGSELRILLSEMRNIITESKESPREEKRCSLESRERPERDSNRQLGKQRQRSVTSSRRHRRSHSAEASFMANERTGDSSQWTESDYRTSDYSPPPPDTDDTEDVMASVPSAADTQELCKRLEERIISLTQMEMADLMKTQGKKLKKVKETEKKITLRKKAR</sequence>
<organism evidence="3 4">
    <name type="scientific">Mya arenaria</name>
    <name type="common">Soft-shell clam</name>
    <dbReference type="NCBI Taxonomy" id="6604"/>
    <lineage>
        <taxon>Eukaryota</taxon>
        <taxon>Metazoa</taxon>
        <taxon>Spiralia</taxon>
        <taxon>Lophotrochozoa</taxon>
        <taxon>Mollusca</taxon>
        <taxon>Bivalvia</taxon>
        <taxon>Autobranchia</taxon>
        <taxon>Heteroconchia</taxon>
        <taxon>Euheterodonta</taxon>
        <taxon>Imparidentia</taxon>
        <taxon>Neoheterodontei</taxon>
        <taxon>Myida</taxon>
        <taxon>Myoidea</taxon>
        <taxon>Myidae</taxon>
        <taxon>Mya</taxon>
    </lineage>
</organism>
<accession>A0ABY7DSP0</accession>
<feature type="region of interest" description="Disordered" evidence="2">
    <location>
        <begin position="1053"/>
        <end position="1139"/>
    </location>
</feature>
<dbReference type="PANTHER" id="PTHR47615">
    <property type="entry name" value="COILED-COIL DOMAIN-CONTAINING PROTEIN 158"/>
    <property type="match status" value="1"/>
</dbReference>
<dbReference type="SUPFAM" id="SSF90257">
    <property type="entry name" value="Myosin rod fragments"/>
    <property type="match status" value="1"/>
</dbReference>
<evidence type="ECO:0000256" key="2">
    <source>
        <dbReference type="SAM" id="MobiDB-lite"/>
    </source>
</evidence>
<evidence type="ECO:0000313" key="4">
    <source>
        <dbReference type="Proteomes" id="UP001164746"/>
    </source>
</evidence>
<feature type="compositionally biased region" description="Basic and acidic residues" evidence="2">
    <location>
        <begin position="1009"/>
        <end position="1032"/>
    </location>
</feature>
<reference evidence="3" key="1">
    <citation type="submission" date="2022-11" db="EMBL/GenBank/DDBJ databases">
        <title>Centuries of genome instability and evolution in soft-shell clam transmissible cancer (bioRxiv).</title>
        <authorList>
            <person name="Hart S.F.M."/>
            <person name="Yonemitsu M.A."/>
            <person name="Giersch R.M."/>
            <person name="Beal B.F."/>
            <person name="Arriagada G."/>
            <person name="Davis B.W."/>
            <person name="Ostrander E.A."/>
            <person name="Goff S.P."/>
            <person name="Metzger M.J."/>
        </authorList>
    </citation>
    <scope>NUCLEOTIDE SEQUENCE</scope>
    <source>
        <strain evidence="3">MELC-2E11</strain>
        <tissue evidence="3">Siphon/mantle</tissue>
    </source>
</reference>
<feature type="compositionally biased region" description="Polar residues" evidence="2">
    <location>
        <begin position="19"/>
        <end position="34"/>
    </location>
</feature>
<feature type="coiled-coil region" evidence="1">
    <location>
        <begin position="806"/>
        <end position="840"/>
    </location>
</feature>
<feature type="coiled-coil region" evidence="1">
    <location>
        <begin position="257"/>
        <end position="291"/>
    </location>
</feature>
<proteinExistence type="predicted"/>
<dbReference type="EMBL" id="CP111014">
    <property type="protein sequence ID" value="WAQ99619.1"/>
    <property type="molecule type" value="Genomic_DNA"/>
</dbReference>
<feature type="region of interest" description="Disordered" evidence="2">
    <location>
        <begin position="1"/>
        <end position="34"/>
    </location>
</feature>
<evidence type="ECO:0000313" key="3">
    <source>
        <dbReference type="EMBL" id="WAQ99619.1"/>
    </source>
</evidence>
<feature type="compositionally biased region" description="Polar residues" evidence="2">
    <location>
        <begin position="84"/>
        <end position="93"/>
    </location>
</feature>
<feature type="coiled-coil region" evidence="1">
    <location>
        <begin position="99"/>
        <end position="130"/>
    </location>
</feature>
<dbReference type="InterPro" id="IPR031809">
    <property type="entry name" value="CCDC158"/>
</dbReference>
<keyword evidence="1" id="KW-0175">Coiled coil</keyword>
<feature type="compositionally biased region" description="Polar residues" evidence="2">
    <location>
        <begin position="980"/>
        <end position="1008"/>
    </location>
</feature>